<evidence type="ECO:0000313" key="3">
    <source>
        <dbReference type="Proteomes" id="UP000180088"/>
    </source>
</evidence>
<accession>A0A1S1X1R8</accession>
<sequence>MHTAMVMLAGMALLAACLAAGHLAGNLAAGALIFIPLWLLGAALNLWVGVSRAGYSTREELPIFLLIFSLPTAIAALLWWKFGH</sequence>
<feature type="transmembrane region" description="Helical" evidence="1">
    <location>
        <begin position="61"/>
        <end position="80"/>
    </location>
</feature>
<keyword evidence="1" id="KW-0472">Membrane</keyword>
<proteinExistence type="predicted"/>
<reference evidence="2 3" key="1">
    <citation type="submission" date="2016-09" db="EMBL/GenBank/DDBJ databases">
        <title>Chromobacterium muskegensis sp. nov., an insecticidal bacterium isolated from Sphagnum bogs.</title>
        <authorList>
            <person name="Sparks M.E."/>
            <person name="Blackburn M.B."/>
            <person name="Gundersen-Rindal D.E."/>
            <person name="Mitchell A."/>
            <person name="Farrar R."/>
            <person name="Kuhar D."/>
        </authorList>
    </citation>
    <scope>NUCLEOTIDE SEQUENCE [LARGE SCALE GENOMIC DNA]</scope>
    <source>
        <strain evidence="2 3">37-2</strain>
    </source>
</reference>
<keyword evidence="1" id="KW-0812">Transmembrane</keyword>
<dbReference type="RefSeq" id="WP_071115603.1">
    <property type="nucleotide sequence ID" value="NZ_MKCS01000001.1"/>
</dbReference>
<comment type="caution">
    <text evidence="2">The sequence shown here is derived from an EMBL/GenBank/DDBJ whole genome shotgun (WGS) entry which is preliminary data.</text>
</comment>
<organism evidence="2 3">
    <name type="scientific">Chromobacterium sphagni</name>
    <dbReference type="NCBI Taxonomy" id="1903179"/>
    <lineage>
        <taxon>Bacteria</taxon>
        <taxon>Pseudomonadati</taxon>
        <taxon>Pseudomonadota</taxon>
        <taxon>Betaproteobacteria</taxon>
        <taxon>Neisseriales</taxon>
        <taxon>Chromobacteriaceae</taxon>
        <taxon>Chromobacterium</taxon>
    </lineage>
</organism>
<name>A0A1S1X1R8_9NEIS</name>
<keyword evidence="1" id="KW-1133">Transmembrane helix</keyword>
<dbReference type="AlphaFoldDB" id="A0A1S1X1R8"/>
<dbReference type="OrthoDB" id="8667256at2"/>
<evidence type="ECO:0000256" key="1">
    <source>
        <dbReference type="SAM" id="Phobius"/>
    </source>
</evidence>
<feature type="transmembrane region" description="Helical" evidence="1">
    <location>
        <begin position="29"/>
        <end position="49"/>
    </location>
</feature>
<dbReference type="Proteomes" id="UP000180088">
    <property type="component" value="Unassembled WGS sequence"/>
</dbReference>
<dbReference type="EMBL" id="MKCS01000001">
    <property type="protein sequence ID" value="OHX13340.1"/>
    <property type="molecule type" value="Genomic_DNA"/>
</dbReference>
<gene>
    <name evidence="2" type="ORF">BI347_07330</name>
</gene>
<evidence type="ECO:0008006" key="4">
    <source>
        <dbReference type="Google" id="ProtNLM"/>
    </source>
</evidence>
<evidence type="ECO:0000313" key="2">
    <source>
        <dbReference type="EMBL" id="OHX13340.1"/>
    </source>
</evidence>
<protein>
    <recommendedName>
        <fullName evidence="4">Transmembrane protein</fullName>
    </recommendedName>
</protein>